<feature type="chain" id="PRO_5023113847" evidence="1">
    <location>
        <begin position="21"/>
        <end position="364"/>
    </location>
</feature>
<comment type="caution">
    <text evidence="3">The sequence shown here is derived from an EMBL/GenBank/DDBJ whole genome shotgun (WGS) entry which is preliminary data.</text>
</comment>
<dbReference type="InterPro" id="IPR012938">
    <property type="entry name" value="Glc/Sorbosone_DH"/>
</dbReference>
<gene>
    <name evidence="3" type="ORF">F0M18_10110</name>
</gene>
<proteinExistence type="predicted"/>
<feature type="domain" description="Glucose/Sorbosone dehydrogenase" evidence="2">
    <location>
        <begin position="34"/>
        <end position="359"/>
    </location>
</feature>
<dbReference type="AlphaFoldDB" id="A0A5B0WXQ1"/>
<dbReference type="SUPFAM" id="SSF50952">
    <property type="entry name" value="Soluble quinoprotein glucose dehydrogenase"/>
    <property type="match status" value="1"/>
</dbReference>
<dbReference type="InterPro" id="IPR011041">
    <property type="entry name" value="Quinoprot_gluc/sorb_DH_b-prop"/>
</dbReference>
<evidence type="ECO:0000313" key="3">
    <source>
        <dbReference type="EMBL" id="KAA1191874.1"/>
    </source>
</evidence>
<name>A0A5B0WXQ1_9GAMM</name>
<dbReference type="RefSeq" id="WP_149611310.1">
    <property type="nucleotide sequence ID" value="NZ_VTUX01000004.1"/>
</dbReference>
<dbReference type="Proteomes" id="UP000323708">
    <property type="component" value="Unassembled WGS sequence"/>
</dbReference>
<dbReference type="Pfam" id="PF07995">
    <property type="entry name" value="GSDH"/>
    <property type="match status" value="1"/>
</dbReference>
<sequence>MRTRCFYLLLLILAAPVATANSYSLTTVAAGIPYPWSIAFLPDGRYLVTSRQGSLHIVSADGRVGPALANTPETYFAGQGGYFDVVLDPEFGNNRTIYLSFAHGQPENNATRVIRATLEDDRLADVTPIFTAATPKATPQHYGGRLLLMSDGTLLLTTGDGFDYREQAQDTFGHLGKVIRINRDGSVPADNPFADGRDGDPKVYAYGLRNPQGLALDATSGDIYLHEHGPKGGDELNRVTPGSNFGWPVTSYGVNYSGARVSPFTTHPGITDPLFYWVPSIAPSGLAIYRGRAFPAWRGDLFIGALVDREVRRLQMEQGQVVAQESLFSELDERIRDVREGPQGALYLLTDGDSGKIIRVTPDR</sequence>
<dbReference type="PANTHER" id="PTHR19328:SF75">
    <property type="entry name" value="ALDOSE SUGAR DEHYDROGENASE YLII"/>
    <property type="match status" value="1"/>
</dbReference>
<dbReference type="Gene3D" id="2.120.10.30">
    <property type="entry name" value="TolB, C-terminal domain"/>
    <property type="match status" value="1"/>
</dbReference>
<evidence type="ECO:0000313" key="4">
    <source>
        <dbReference type="Proteomes" id="UP000323708"/>
    </source>
</evidence>
<reference evidence="3 4" key="1">
    <citation type="submission" date="2019-09" db="EMBL/GenBank/DDBJ databases">
        <authorList>
            <person name="Chen X.-Y."/>
        </authorList>
    </citation>
    <scope>NUCLEOTIDE SEQUENCE [LARGE SCALE GENOMIC DNA]</scope>
    <source>
        <strain evidence="3 4">NY5</strain>
    </source>
</reference>
<keyword evidence="1" id="KW-0732">Signal</keyword>
<accession>A0A5B0WXQ1</accession>
<dbReference type="InterPro" id="IPR011042">
    <property type="entry name" value="6-blade_b-propeller_TolB-like"/>
</dbReference>
<keyword evidence="4" id="KW-1185">Reference proteome</keyword>
<dbReference type="EMBL" id="VTUX01000004">
    <property type="protein sequence ID" value="KAA1191874.1"/>
    <property type="molecule type" value="Genomic_DNA"/>
</dbReference>
<protein>
    <submittedName>
        <fullName evidence="3">PQQ-dependent sugar dehydrogenase</fullName>
    </submittedName>
</protein>
<feature type="signal peptide" evidence="1">
    <location>
        <begin position="1"/>
        <end position="20"/>
    </location>
</feature>
<dbReference type="PANTHER" id="PTHR19328">
    <property type="entry name" value="HEDGEHOG-INTERACTING PROTEIN"/>
    <property type="match status" value="1"/>
</dbReference>
<evidence type="ECO:0000256" key="1">
    <source>
        <dbReference type="SAM" id="SignalP"/>
    </source>
</evidence>
<organism evidence="3 4">
    <name type="scientific">Pseudohalioglobus sediminis</name>
    <dbReference type="NCBI Taxonomy" id="2606449"/>
    <lineage>
        <taxon>Bacteria</taxon>
        <taxon>Pseudomonadati</taxon>
        <taxon>Pseudomonadota</taxon>
        <taxon>Gammaproteobacteria</taxon>
        <taxon>Cellvibrionales</taxon>
        <taxon>Halieaceae</taxon>
        <taxon>Pseudohalioglobus</taxon>
    </lineage>
</organism>
<evidence type="ECO:0000259" key="2">
    <source>
        <dbReference type="Pfam" id="PF07995"/>
    </source>
</evidence>